<comment type="caution">
    <text evidence="4">The sequence shown here is derived from an EMBL/GenBank/DDBJ whole genome shotgun (WGS) entry which is preliminary data.</text>
</comment>
<evidence type="ECO:0000259" key="2">
    <source>
        <dbReference type="Pfam" id="PF00535"/>
    </source>
</evidence>
<accession>A0ABP8X569</accession>
<dbReference type="SUPFAM" id="SSF53756">
    <property type="entry name" value="UDP-Glycosyltransferase/glycogen phosphorylase"/>
    <property type="match status" value="1"/>
</dbReference>
<dbReference type="PANTHER" id="PTHR43179:SF7">
    <property type="entry name" value="RHAMNOSYLTRANSFERASE WBBL"/>
    <property type="match status" value="1"/>
</dbReference>
<evidence type="ECO:0008006" key="6">
    <source>
        <dbReference type="Google" id="ProtNLM"/>
    </source>
</evidence>
<dbReference type="EMBL" id="BAABLN010000031">
    <property type="protein sequence ID" value="GAA4701010.1"/>
    <property type="molecule type" value="Genomic_DNA"/>
</dbReference>
<dbReference type="Pfam" id="PF00535">
    <property type="entry name" value="Glycos_transf_2"/>
    <property type="match status" value="1"/>
</dbReference>
<organism evidence="4 5">
    <name type="scientific">Kocuria gwangalliensis</name>
    <dbReference type="NCBI Taxonomy" id="501592"/>
    <lineage>
        <taxon>Bacteria</taxon>
        <taxon>Bacillati</taxon>
        <taxon>Actinomycetota</taxon>
        <taxon>Actinomycetes</taxon>
        <taxon>Micrococcales</taxon>
        <taxon>Micrococcaceae</taxon>
        <taxon>Kocuria</taxon>
    </lineage>
</organism>
<reference evidence="5" key="1">
    <citation type="journal article" date="2019" name="Int. J. Syst. Evol. Microbiol.">
        <title>The Global Catalogue of Microorganisms (GCM) 10K type strain sequencing project: providing services to taxonomists for standard genome sequencing and annotation.</title>
        <authorList>
            <consortium name="The Broad Institute Genomics Platform"/>
            <consortium name="The Broad Institute Genome Sequencing Center for Infectious Disease"/>
            <person name="Wu L."/>
            <person name="Ma J."/>
        </authorList>
    </citation>
    <scope>NUCLEOTIDE SEQUENCE [LARGE SCALE GENOMIC DNA]</scope>
    <source>
        <strain evidence="5">JCM 18958</strain>
    </source>
</reference>
<keyword evidence="1" id="KW-0808">Transferase</keyword>
<dbReference type="Pfam" id="PF02709">
    <property type="entry name" value="Glyco_transf_7C"/>
    <property type="match status" value="1"/>
</dbReference>
<feature type="domain" description="Galactosyltransferase C-terminal" evidence="3">
    <location>
        <begin position="499"/>
        <end position="545"/>
    </location>
</feature>
<proteinExistence type="predicted"/>
<dbReference type="InterPro" id="IPR029044">
    <property type="entry name" value="Nucleotide-diphossugar_trans"/>
</dbReference>
<evidence type="ECO:0000313" key="5">
    <source>
        <dbReference type="Proteomes" id="UP001501446"/>
    </source>
</evidence>
<dbReference type="SUPFAM" id="SSF53448">
    <property type="entry name" value="Nucleotide-diphospho-sugar transferases"/>
    <property type="match status" value="1"/>
</dbReference>
<evidence type="ECO:0000259" key="3">
    <source>
        <dbReference type="Pfam" id="PF02709"/>
    </source>
</evidence>
<sequence>MHASALADHSPQAERLEGEITDVLPVILAGDGPVHFHFTDRIFGRDAADAAWTIERIAARRPVSVTLHDIPQPSDGHAFTARCAGYARVVAVARTVIVSSHVERGLLARHTGIPADTRVHVDPLPIDRAPSRESTEGSPGFPTSTATVGLLGFIYPGKGHDHVLAALAAGPHSADVVALGRPSDGHQDLVADFERLARARGRSFHVTGFLSEDQLTAAARAVTVPVVAPEHVSASGSVGWWIASGRRPVVVRHPFFEELHDRAPWALTLTDDLPSALNAALEDPSTTWINEEDWDDSAVPSTARAARIQWSRLASADSHAQPDAPRVSVIVPYYENQLGLDRLLRALERQDLPHHEFEVIVSDDGSAAAPAIPSTSYPVRVTRQDNLGFRAAAARNRGAVLARAPRLVFLDGDMMPEPRFLTAMLAGLEAHHDGRGVLAVGARRHVDVSACTPAQIDQWLTSGRAHGARRLADPAWLSDGYARTNDLADAGVEDFRLIISALMGVDRELFETVGGFDETLTGYGGEDWELAYRCWQAGARFTHVAGAVAWHDGPDLGGRPDTRDIKDAETMALAQRIPLPSTRGRGVVFDQPHVVVRVRGHHNDGEAFLTAAQLLRDTDAGVWFVDRDSIPAALAQDPRVRVGEPEPRYRARCRYLVDALAPLTLHEPLGALCDRGDQGAPGLLELRETRNVNRGESDARTVCTAVRPANTDQRIEGRVAHD</sequence>
<name>A0ABP8X569_9MICC</name>
<dbReference type="Gene3D" id="3.90.550.10">
    <property type="entry name" value="Spore Coat Polysaccharide Biosynthesis Protein SpsA, Chain A"/>
    <property type="match status" value="1"/>
</dbReference>
<protein>
    <recommendedName>
        <fullName evidence="6">Glycosyltransferase</fullName>
    </recommendedName>
</protein>
<dbReference type="Proteomes" id="UP001501446">
    <property type="component" value="Unassembled WGS sequence"/>
</dbReference>
<keyword evidence="5" id="KW-1185">Reference proteome</keyword>
<evidence type="ECO:0000313" key="4">
    <source>
        <dbReference type="EMBL" id="GAA4701010.1"/>
    </source>
</evidence>
<feature type="domain" description="Glycosyltransferase 2-like" evidence="2">
    <location>
        <begin position="328"/>
        <end position="433"/>
    </location>
</feature>
<gene>
    <name evidence="4" type="ORF">GCM10025781_19160</name>
</gene>
<evidence type="ECO:0000256" key="1">
    <source>
        <dbReference type="ARBA" id="ARBA00022679"/>
    </source>
</evidence>
<dbReference type="PANTHER" id="PTHR43179">
    <property type="entry name" value="RHAMNOSYLTRANSFERASE WBBL"/>
    <property type="match status" value="1"/>
</dbReference>
<dbReference type="InterPro" id="IPR027791">
    <property type="entry name" value="Galactosyl_T_C"/>
</dbReference>
<dbReference type="Gene3D" id="3.40.50.2000">
    <property type="entry name" value="Glycogen Phosphorylase B"/>
    <property type="match status" value="2"/>
</dbReference>
<dbReference type="InterPro" id="IPR001173">
    <property type="entry name" value="Glyco_trans_2-like"/>
</dbReference>